<evidence type="ECO:0000313" key="2">
    <source>
        <dbReference type="Proteomes" id="UP000251341"/>
    </source>
</evidence>
<name>A0A315ESQ8_9BURK</name>
<gene>
    <name evidence="1" type="ORF">B9Z44_12220</name>
</gene>
<protein>
    <submittedName>
        <fullName evidence="1">Transcriptional regulator</fullName>
    </submittedName>
</protein>
<proteinExistence type="predicted"/>
<dbReference type="InterPro" id="IPR010982">
    <property type="entry name" value="Lambda_DNA-bd_dom_sf"/>
</dbReference>
<dbReference type="EMBL" id="NESP01000001">
    <property type="protein sequence ID" value="PUE60269.1"/>
    <property type="molecule type" value="Genomic_DNA"/>
</dbReference>
<evidence type="ECO:0000313" key="1">
    <source>
        <dbReference type="EMBL" id="PUE60269.1"/>
    </source>
</evidence>
<dbReference type="AlphaFoldDB" id="A0A315ESQ8"/>
<accession>A0A315ESQ8</accession>
<reference evidence="1 2" key="1">
    <citation type="submission" date="2017-04" db="EMBL/GenBank/DDBJ databases">
        <title>Unexpected and diverse lifestyles within the genus Limnohabitans.</title>
        <authorList>
            <person name="Kasalicky V."/>
            <person name="Mehrshad M."/>
            <person name="Andrei S.-A."/>
            <person name="Salcher M."/>
            <person name="Kratochvilova H."/>
            <person name="Simek K."/>
            <person name="Ghai R."/>
        </authorList>
    </citation>
    <scope>NUCLEOTIDE SEQUENCE [LARGE SCALE GENOMIC DNA]</scope>
    <source>
        <strain evidence="1 2">MWH-C5</strain>
    </source>
</reference>
<dbReference type="Proteomes" id="UP000251341">
    <property type="component" value="Unassembled WGS sequence"/>
</dbReference>
<sequence length="131" mass="15108">MNEKIEFTKRLRAAMTQAGYVASPSVLEHEFNLRWPGKSISNQAAWGWLNNRSIPMQDKMQVLAEWLKVEPEVLRFGEVVRKSVQSHKQRWTTGIGFQERETLEEFLALSAPNRKVVREVIAAFTKAEHAN</sequence>
<dbReference type="Gene3D" id="1.10.260.40">
    <property type="entry name" value="lambda repressor-like DNA-binding domains"/>
    <property type="match status" value="1"/>
</dbReference>
<comment type="caution">
    <text evidence="1">The sequence shown here is derived from an EMBL/GenBank/DDBJ whole genome shotgun (WGS) entry which is preliminary data.</text>
</comment>
<keyword evidence="2" id="KW-1185">Reference proteome</keyword>
<organism evidence="1 2">
    <name type="scientific">Limnohabitans curvus</name>
    <dbReference type="NCBI Taxonomy" id="323423"/>
    <lineage>
        <taxon>Bacteria</taxon>
        <taxon>Pseudomonadati</taxon>
        <taxon>Pseudomonadota</taxon>
        <taxon>Betaproteobacteria</taxon>
        <taxon>Burkholderiales</taxon>
        <taxon>Comamonadaceae</taxon>
        <taxon>Limnohabitans</taxon>
    </lineage>
</organism>
<dbReference type="GO" id="GO:0003677">
    <property type="term" value="F:DNA binding"/>
    <property type="evidence" value="ECO:0007669"/>
    <property type="project" value="InterPro"/>
</dbReference>